<keyword evidence="1" id="KW-1133">Transmembrane helix</keyword>
<dbReference type="Proteomes" id="UP001627154">
    <property type="component" value="Unassembled WGS sequence"/>
</dbReference>
<dbReference type="AlphaFoldDB" id="A0ABD2WR96"/>
<reference evidence="2 3" key="1">
    <citation type="journal article" date="2024" name="bioRxiv">
        <title>A reference genome for Trichogramma kaykai: A tiny desert-dwelling parasitoid wasp with competing sex-ratio distorters.</title>
        <authorList>
            <person name="Culotta J."/>
            <person name="Lindsey A.R."/>
        </authorList>
    </citation>
    <scope>NUCLEOTIDE SEQUENCE [LARGE SCALE GENOMIC DNA]</scope>
    <source>
        <strain evidence="2 3">KSX58</strain>
    </source>
</reference>
<gene>
    <name evidence="2" type="ORF">TKK_010433</name>
</gene>
<keyword evidence="3" id="KW-1185">Reference proteome</keyword>
<evidence type="ECO:0000313" key="3">
    <source>
        <dbReference type="Proteomes" id="UP001627154"/>
    </source>
</evidence>
<protein>
    <submittedName>
        <fullName evidence="2">Uncharacterized protein</fullName>
    </submittedName>
</protein>
<dbReference type="EMBL" id="JBJJXI010000080">
    <property type="protein sequence ID" value="KAL3395626.1"/>
    <property type="molecule type" value="Genomic_DNA"/>
</dbReference>
<proteinExistence type="predicted"/>
<evidence type="ECO:0000256" key="1">
    <source>
        <dbReference type="SAM" id="Phobius"/>
    </source>
</evidence>
<accession>A0ABD2WR96</accession>
<evidence type="ECO:0000313" key="2">
    <source>
        <dbReference type="EMBL" id="KAL3395626.1"/>
    </source>
</evidence>
<feature type="transmembrane region" description="Helical" evidence="1">
    <location>
        <begin position="6"/>
        <end position="29"/>
    </location>
</feature>
<organism evidence="2 3">
    <name type="scientific">Trichogramma kaykai</name>
    <dbReference type="NCBI Taxonomy" id="54128"/>
    <lineage>
        <taxon>Eukaryota</taxon>
        <taxon>Metazoa</taxon>
        <taxon>Ecdysozoa</taxon>
        <taxon>Arthropoda</taxon>
        <taxon>Hexapoda</taxon>
        <taxon>Insecta</taxon>
        <taxon>Pterygota</taxon>
        <taxon>Neoptera</taxon>
        <taxon>Endopterygota</taxon>
        <taxon>Hymenoptera</taxon>
        <taxon>Apocrita</taxon>
        <taxon>Proctotrupomorpha</taxon>
        <taxon>Chalcidoidea</taxon>
        <taxon>Trichogrammatidae</taxon>
        <taxon>Trichogramma</taxon>
    </lineage>
</organism>
<keyword evidence="1" id="KW-0472">Membrane</keyword>
<comment type="caution">
    <text evidence="2">The sequence shown here is derived from an EMBL/GenBank/DDBJ whole genome shotgun (WGS) entry which is preliminary data.</text>
</comment>
<name>A0ABD2WR96_9HYME</name>
<keyword evidence="1" id="KW-0812">Transmembrane</keyword>
<sequence length="422" mass="47645">MSTFWTFSAIFAALYGIIIVSSVSLLTILDEATFIDRWGENHLVLSESGVENTTIYYALCDRYMQGRGKKGCTLYRNKVYSEDAKCNITLRFESGRASLIPTHLITIEPLGKDRAIVSWFVREYTPEMHLYNKSIVTSHLRLSIVNFSNCKIKTTKVSEDLNRLIMSKNDYKLGFAKLRYLKGEDEFEVLSASMGKVYRSSIDAEGVASPVDTLLTYPEDVLVEPLIVPLSKDKGYLFIESPSPHLIGKKEMAVALIQPNGQRENLTRIEGVDSPLVSLVNGLIGICARQNETTMKCTQFKLGDKEIDWFSANISCEDYVGCPGIIYNLPEGEGFLTVKSVARSLFPFIVDEYPVKIGLDGKPTQLVFSRMGCAKNQDHLFTKLSQDDEGHYRLSSACVKYSSYKNTFDLNYLWFSNYIYTI</sequence>